<evidence type="ECO:0000256" key="3">
    <source>
        <dbReference type="SAM" id="MobiDB-lite"/>
    </source>
</evidence>
<evidence type="ECO:0000259" key="4">
    <source>
        <dbReference type="PROSITE" id="PS50089"/>
    </source>
</evidence>
<dbReference type="SUPFAM" id="SSF57850">
    <property type="entry name" value="RING/U-box"/>
    <property type="match status" value="1"/>
</dbReference>
<keyword evidence="1" id="KW-0863">Zinc-finger</keyword>
<keyword evidence="2" id="KW-0175">Coiled coil</keyword>
<keyword evidence="1" id="KW-0479">Metal-binding</keyword>
<reference evidence="5 6" key="1">
    <citation type="submission" date="2018-10" db="EMBL/GenBank/DDBJ databases">
        <authorList>
            <consortium name="IHU Genomes"/>
        </authorList>
    </citation>
    <scope>NUCLEOTIDE SEQUENCE [LARGE SCALE GENOMIC DNA]</scope>
    <source>
        <strain evidence="5 6">A1</strain>
    </source>
</reference>
<accession>A0A5K0U8H6</accession>
<dbReference type="SMART" id="SM00184">
    <property type="entry name" value="RING"/>
    <property type="match status" value="1"/>
</dbReference>
<evidence type="ECO:0000313" key="6">
    <source>
        <dbReference type="Proteomes" id="UP000594342"/>
    </source>
</evidence>
<keyword evidence="6" id="KW-1185">Reference proteome</keyword>
<dbReference type="InterPro" id="IPR047126">
    <property type="entry name" value="RNF141-like"/>
</dbReference>
<dbReference type="PANTHER" id="PTHR12109:SF3">
    <property type="entry name" value="RING FINGER PROTEIN 141"/>
    <property type="match status" value="1"/>
</dbReference>
<comment type="caution">
    <text evidence="5">The sequence shown here is derived from an EMBL/GenBank/DDBJ whole genome shotgun (WGS) entry which is preliminary data.</text>
</comment>
<sequence length="233" mass="26259">MSKGLDNKAVKSVKDMSASEKKKIRDKIEEQIMAGDFGFVNNYTNEEKTELFTNRIIKLLNEKTGVKSEKQQKGQKSTHVKKDPIEVDNTDIDRAVDIEIQDIEKNGVRLTNKDKKLLREKLLSKKMVDIDADIARVHNEKILAESELSQKKKELNAVTNELEDEVIDAVMNMGLSAKCGICLCLVRNNCVITPCFHTSMCEECLIGLRAQNGLKTCPMCRGPVHSFNRLYAG</sequence>
<proteinExistence type="predicted"/>
<dbReference type="InterPro" id="IPR013083">
    <property type="entry name" value="Znf_RING/FYVE/PHD"/>
</dbReference>
<dbReference type="PANTHER" id="PTHR12109">
    <property type="entry name" value="RING FINGER PROTEIN 141-RELATED"/>
    <property type="match status" value="1"/>
</dbReference>
<dbReference type="PROSITE" id="PS50089">
    <property type="entry name" value="ZF_RING_2"/>
    <property type="match status" value="1"/>
</dbReference>
<dbReference type="Gene3D" id="3.30.40.10">
    <property type="entry name" value="Zinc/RING finger domain, C3HC4 (zinc finger)"/>
    <property type="match status" value="1"/>
</dbReference>
<name>A0A5K0U8H6_9VIRU</name>
<feature type="coiled-coil region" evidence="2">
    <location>
        <begin position="141"/>
        <end position="168"/>
    </location>
</feature>
<dbReference type="InterPro" id="IPR001841">
    <property type="entry name" value="Znf_RING"/>
</dbReference>
<organism evidence="5 6">
    <name type="scientific">Yasminevirus sp. GU-2018</name>
    <dbReference type="NCBI Taxonomy" id="2420051"/>
    <lineage>
        <taxon>Viruses</taxon>
        <taxon>Varidnaviria</taxon>
        <taxon>Bamfordvirae</taxon>
        <taxon>Nucleocytoviricota</taxon>
        <taxon>Megaviricetes</taxon>
        <taxon>Imitervirales</taxon>
        <taxon>Mimiviridae</taxon>
        <taxon>Klosneuvirinae</taxon>
        <taxon>Yasminevirus</taxon>
        <taxon>Yasminevirus saudimassiliense</taxon>
    </lineage>
</organism>
<feature type="domain" description="RING-type" evidence="4">
    <location>
        <begin position="179"/>
        <end position="221"/>
    </location>
</feature>
<dbReference type="Proteomes" id="UP000594342">
    <property type="component" value="Unassembled WGS sequence"/>
</dbReference>
<evidence type="ECO:0000313" key="5">
    <source>
        <dbReference type="EMBL" id="VBB17633.1"/>
    </source>
</evidence>
<dbReference type="EMBL" id="UPSH01000001">
    <property type="protein sequence ID" value="VBB17633.1"/>
    <property type="molecule type" value="Genomic_DNA"/>
</dbReference>
<evidence type="ECO:0000256" key="2">
    <source>
        <dbReference type="SAM" id="Coils"/>
    </source>
</evidence>
<dbReference type="GO" id="GO:0004842">
    <property type="term" value="F:ubiquitin-protein transferase activity"/>
    <property type="evidence" value="ECO:0007669"/>
    <property type="project" value="TreeGrafter"/>
</dbReference>
<feature type="region of interest" description="Disordered" evidence="3">
    <location>
        <begin position="1"/>
        <end position="21"/>
    </location>
</feature>
<protein>
    <recommendedName>
        <fullName evidence="4">RING-type domain-containing protein</fullName>
    </recommendedName>
</protein>
<evidence type="ECO:0000256" key="1">
    <source>
        <dbReference type="PROSITE-ProRule" id="PRU00175"/>
    </source>
</evidence>
<dbReference type="Pfam" id="PF13920">
    <property type="entry name" value="zf-C3HC4_3"/>
    <property type="match status" value="1"/>
</dbReference>
<gene>
    <name evidence="5" type="ORF">YASMINEVIRUS_96</name>
</gene>
<dbReference type="GO" id="GO:0008270">
    <property type="term" value="F:zinc ion binding"/>
    <property type="evidence" value="ECO:0007669"/>
    <property type="project" value="UniProtKB-KW"/>
</dbReference>
<dbReference type="GO" id="GO:0051865">
    <property type="term" value="P:protein autoubiquitination"/>
    <property type="evidence" value="ECO:0007669"/>
    <property type="project" value="TreeGrafter"/>
</dbReference>
<keyword evidence="1" id="KW-0862">Zinc</keyword>